<evidence type="ECO:0000259" key="15">
    <source>
        <dbReference type="SMART" id="SM00936"/>
    </source>
</evidence>
<dbReference type="InterPro" id="IPR012338">
    <property type="entry name" value="Beta-lactam/transpept-like"/>
</dbReference>
<dbReference type="InterPro" id="IPR037167">
    <property type="entry name" value="Peptidase_S11_C_sf"/>
</dbReference>
<comment type="pathway">
    <text evidence="2">Cell wall biogenesis; peptidoglycan biosynthesis.</text>
</comment>
<organism evidence="16 17">
    <name type="scientific">Streptococcus parasanguinis</name>
    <dbReference type="NCBI Taxonomy" id="1318"/>
    <lineage>
        <taxon>Bacteria</taxon>
        <taxon>Bacillati</taxon>
        <taxon>Bacillota</taxon>
        <taxon>Bacilli</taxon>
        <taxon>Lactobacillales</taxon>
        <taxon>Streptococcaceae</taxon>
        <taxon>Streptococcus</taxon>
    </lineage>
</organism>
<dbReference type="GO" id="GO:0009252">
    <property type="term" value="P:peptidoglycan biosynthetic process"/>
    <property type="evidence" value="ECO:0007669"/>
    <property type="project" value="UniProtKB-UniPathway"/>
</dbReference>
<feature type="domain" description="Peptidase S11 D-Ala-D-Ala carboxypeptidase A C-terminal" evidence="15">
    <location>
        <begin position="293"/>
        <end position="394"/>
    </location>
</feature>
<evidence type="ECO:0000256" key="8">
    <source>
        <dbReference type="ARBA" id="ARBA00022801"/>
    </source>
</evidence>
<evidence type="ECO:0000256" key="10">
    <source>
        <dbReference type="ARBA" id="ARBA00022984"/>
    </source>
</evidence>
<dbReference type="SMART" id="SM00936">
    <property type="entry name" value="PBP5_C"/>
    <property type="match status" value="1"/>
</dbReference>
<dbReference type="Pfam" id="PF07943">
    <property type="entry name" value="PBP5_C"/>
    <property type="match status" value="1"/>
</dbReference>
<evidence type="ECO:0000256" key="4">
    <source>
        <dbReference type="ARBA" id="ARBA00012448"/>
    </source>
</evidence>
<dbReference type="PRINTS" id="PR00725">
    <property type="entry name" value="DADACBPTASE1"/>
</dbReference>
<keyword evidence="10" id="KW-0573">Peptidoglycan synthesis</keyword>
<dbReference type="SUPFAM" id="SSF56601">
    <property type="entry name" value="beta-lactamase/transpeptidase-like"/>
    <property type="match status" value="1"/>
</dbReference>
<dbReference type="InterPro" id="IPR018044">
    <property type="entry name" value="Peptidase_S11"/>
</dbReference>
<dbReference type="GO" id="GO:0009002">
    <property type="term" value="F:serine-type D-Ala-D-Ala carboxypeptidase activity"/>
    <property type="evidence" value="ECO:0007669"/>
    <property type="project" value="UniProtKB-EC"/>
</dbReference>
<feature type="signal peptide" evidence="14">
    <location>
        <begin position="1"/>
        <end position="25"/>
    </location>
</feature>
<evidence type="ECO:0000256" key="3">
    <source>
        <dbReference type="ARBA" id="ARBA00007164"/>
    </source>
</evidence>
<keyword evidence="5 16" id="KW-0121">Carboxypeptidase</keyword>
<dbReference type="PANTHER" id="PTHR21581">
    <property type="entry name" value="D-ALANYL-D-ALANINE CARBOXYPEPTIDASE"/>
    <property type="match status" value="1"/>
</dbReference>
<dbReference type="UniPathway" id="UPA00219"/>
<comment type="function">
    <text evidence="1">Removes C-terminal D-alanyl residues from sugar-peptide cell wall precursors.</text>
</comment>
<evidence type="ECO:0000313" key="17">
    <source>
        <dbReference type="Proteomes" id="UP000285773"/>
    </source>
</evidence>
<keyword evidence="9" id="KW-0133">Cell shape</keyword>
<evidence type="ECO:0000256" key="5">
    <source>
        <dbReference type="ARBA" id="ARBA00022645"/>
    </source>
</evidence>
<dbReference type="Gene3D" id="3.40.710.10">
    <property type="entry name" value="DD-peptidase/beta-lactamase superfamily"/>
    <property type="match status" value="1"/>
</dbReference>
<dbReference type="SUPFAM" id="SSF69189">
    <property type="entry name" value="Penicillin-binding protein associated domain"/>
    <property type="match status" value="1"/>
</dbReference>
<name>A0A414CGH2_STRPA</name>
<dbReference type="GO" id="GO:0006508">
    <property type="term" value="P:proteolysis"/>
    <property type="evidence" value="ECO:0007669"/>
    <property type="project" value="UniProtKB-KW"/>
</dbReference>
<evidence type="ECO:0000256" key="14">
    <source>
        <dbReference type="SAM" id="SignalP"/>
    </source>
</evidence>
<feature type="chain" id="PRO_5019559857" description="serine-type D-Ala-D-Ala carboxypeptidase" evidence="14">
    <location>
        <begin position="26"/>
        <end position="413"/>
    </location>
</feature>
<dbReference type="GO" id="GO:0008360">
    <property type="term" value="P:regulation of cell shape"/>
    <property type="evidence" value="ECO:0007669"/>
    <property type="project" value="UniProtKB-KW"/>
</dbReference>
<evidence type="ECO:0000313" key="16">
    <source>
        <dbReference type="EMBL" id="RHC94106.1"/>
    </source>
</evidence>
<dbReference type="InterPro" id="IPR012907">
    <property type="entry name" value="Peptidase_S11_C"/>
</dbReference>
<dbReference type="GO" id="GO:0071555">
    <property type="term" value="P:cell wall organization"/>
    <property type="evidence" value="ECO:0007669"/>
    <property type="project" value="UniProtKB-KW"/>
</dbReference>
<dbReference type="PANTHER" id="PTHR21581:SF11">
    <property type="entry name" value="D-ALANYL-D-ALANINE CARBOXYPEPTIDASE DACA"/>
    <property type="match status" value="1"/>
</dbReference>
<keyword evidence="8" id="KW-0378">Hydrolase</keyword>
<evidence type="ECO:0000256" key="7">
    <source>
        <dbReference type="ARBA" id="ARBA00022729"/>
    </source>
</evidence>
<keyword evidence="7 14" id="KW-0732">Signal</keyword>
<gene>
    <name evidence="16" type="ORF">DW820_07090</name>
</gene>
<keyword evidence="11" id="KW-0961">Cell wall biogenesis/degradation</keyword>
<dbReference type="InterPro" id="IPR001967">
    <property type="entry name" value="Peptidase_S11_N"/>
</dbReference>
<accession>A0A414CGH2</accession>
<dbReference type="AlphaFoldDB" id="A0A414CGH2"/>
<evidence type="ECO:0000256" key="11">
    <source>
        <dbReference type="ARBA" id="ARBA00023316"/>
    </source>
</evidence>
<dbReference type="Proteomes" id="UP000285773">
    <property type="component" value="Unassembled WGS sequence"/>
</dbReference>
<dbReference type="Pfam" id="PF00768">
    <property type="entry name" value="Peptidase_S11"/>
    <property type="match status" value="1"/>
</dbReference>
<dbReference type="Gene3D" id="2.60.410.10">
    <property type="entry name" value="D-Ala-D-Ala carboxypeptidase, C-terminal domain"/>
    <property type="match status" value="1"/>
</dbReference>
<dbReference type="InterPro" id="IPR015956">
    <property type="entry name" value="Peniciliin-bd_prot_C_sf"/>
</dbReference>
<dbReference type="RefSeq" id="WP_118095848.1">
    <property type="nucleotide sequence ID" value="NZ_QSIO01000003.1"/>
</dbReference>
<reference evidence="16 17" key="1">
    <citation type="submission" date="2018-08" db="EMBL/GenBank/DDBJ databases">
        <title>A genome reference for cultivated species of the human gut microbiota.</title>
        <authorList>
            <person name="Zou Y."/>
            <person name="Xue W."/>
            <person name="Luo G."/>
        </authorList>
    </citation>
    <scope>NUCLEOTIDE SEQUENCE [LARGE SCALE GENOMIC DNA]</scope>
    <source>
        <strain evidence="16 17">AM33-3BH</strain>
    </source>
</reference>
<comment type="catalytic activity">
    <reaction evidence="12">
        <text>Preferential cleavage: (Ac)2-L-Lys-D-Ala-|-D-Ala. Also transpeptidation of peptidyl-alanyl moieties that are N-acyl substituents of D-alanine.</text>
        <dbReference type="EC" id="3.4.16.4"/>
    </reaction>
</comment>
<evidence type="ECO:0000256" key="1">
    <source>
        <dbReference type="ARBA" id="ARBA00003217"/>
    </source>
</evidence>
<comment type="caution">
    <text evidence="16">The sequence shown here is derived from an EMBL/GenBank/DDBJ whole genome shotgun (WGS) entry which is preliminary data.</text>
</comment>
<sequence length="413" mass="45433">MKKFFLSFLTFILLLCSLPPQRIFANEPDLPVQSAIAVEADTGKILYEKDSDKKREVGGLSTLLTTYLIFEAIHEKKLSLKDPIMLSEKALSLNDIEGAGTLPMEANQYTVEQLLTALLVGNSSTAALALAEKVGGSEKSFVENMKKKLAEWGIQSPHLINATGLNTQTISGDPDGKEDENQLSAYDIAVIAKHLLQDFPEVTKYTSKPTALFSNTQIENPNLMLEGMPNYRSGVDGLRVSNSTKGGITFAASTTQNGIHMITVVLGVEAVDGDPYARFVATSSLMNYVVRTFVSSIVVKEGDPYGKSKATIMDGKSETVLAVAKKDFYIVEKQGSQAEPKIQFKSDQESFRAPVKSGTSLGKLHYTDPDKIGRGYLEDQEPTVDMVAGRTIEKSFFLKVWWNEFVRYVNEKL</sequence>
<evidence type="ECO:0000256" key="13">
    <source>
        <dbReference type="RuleBase" id="RU004016"/>
    </source>
</evidence>
<dbReference type="EC" id="3.4.16.4" evidence="4"/>
<comment type="similarity">
    <text evidence="3 13">Belongs to the peptidase S11 family.</text>
</comment>
<evidence type="ECO:0000256" key="2">
    <source>
        <dbReference type="ARBA" id="ARBA00004752"/>
    </source>
</evidence>
<evidence type="ECO:0000256" key="12">
    <source>
        <dbReference type="ARBA" id="ARBA00034000"/>
    </source>
</evidence>
<protein>
    <recommendedName>
        <fullName evidence="4">serine-type D-Ala-D-Ala carboxypeptidase</fullName>
        <ecNumber evidence="4">3.4.16.4</ecNumber>
    </recommendedName>
</protein>
<proteinExistence type="inferred from homology"/>
<dbReference type="EMBL" id="QSIO01000003">
    <property type="protein sequence ID" value="RHC94106.1"/>
    <property type="molecule type" value="Genomic_DNA"/>
</dbReference>
<evidence type="ECO:0000256" key="6">
    <source>
        <dbReference type="ARBA" id="ARBA00022670"/>
    </source>
</evidence>
<evidence type="ECO:0000256" key="9">
    <source>
        <dbReference type="ARBA" id="ARBA00022960"/>
    </source>
</evidence>
<keyword evidence="6" id="KW-0645">Protease</keyword>